<gene>
    <name evidence="1" type="ORF">PROQFM164_S04g000991</name>
</gene>
<sequence length="112" mass="12650">MPEKVLSKDAVKSALPGLRIAPNTTKFSALHNIRYTGRVSRWQSFDADVWASMSTSWSQAIIDYKIDGRDLREEEVYVADETGVQGRFEQSVGQILGAVFRAQHVNIRFADF</sequence>
<organism evidence="1 2">
    <name type="scientific">Penicillium roqueforti (strain FM164)</name>
    <dbReference type="NCBI Taxonomy" id="1365484"/>
    <lineage>
        <taxon>Eukaryota</taxon>
        <taxon>Fungi</taxon>
        <taxon>Dikarya</taxon>
        <taxon>Ascomycota</taxon>
        <taxon>Pezizomycotina</taxon>
        <taxon>Eurotiomycetes</taxon>
        <taxon>Eurotiomycetidae</taxon>
        <taxon>Eurotiales</taxon>
        <taxon>Aspergillaceae</taxon>
        <taxon>Penicillium</taxon>
    </lineage>
</organism>
<dbReference type="AlphaFoldDB" id="W6QI49"/>
<accession>W6QI49</accession>
<name>W6QI49_PENRF</name>
<protein>
    <submittedName>
        <fullName evidence="1">Genomic scaffold, ProqFM164S04</fullName>
    </submittedName>
</protein>
<proteinExistence type="predicted"/>
<dbReference type="OMA" id="FRTHDWA"/>
<dbReference type="OrthoDB" id="3796275at2759"/>
<evidence type="ECO:0000313" key="2">
    <source>
        <dbReference type="Proteomes" id="UP000030686"/>
    </source>
</evidence>
<dbReference type="Proteomes" id="UP000030686">
    <property type="component" value="Unassembled WGS sequence"/>
</dbReference>
<keyword evidence="2" id="KW-1185">Reference proteome</keyword>
<dbReference type="EMBL" id="HG792018">
    <property type="protein sequence ID" value="CDM36110.1"/>
    <property type="molecule type" value="Genomic_DNA"/>
</dbReference>
<evidence type="ECO:0000313" key="1">
    <source>
        <dbReference type="EMBL" id="CDM36110.1"/>
    </source>
</evidence>
<reference evidence="1" key="1">
    <citation type="journal article" date="2014" name="Nat. Commun.">
        <title>Multiple recent horizontal transfers of a large genomic region in cheese making fungi.</title>
        <authorList>
            <person name="Cheeseman K."/>
            <person name="Ropars J."/>
            <person name="Renault P."/>
            <person name="Dupont J."/>
            <person name="Gouzy J."/>
            <person name="Branca A."/>
            <person name="Abraham A.L."/>
            <person name="Ceppi M."/>
            <person name="Conseiller E."/>
            <person name="Debuchy R."/>
            <person name="Malagnac F."/>
            <person name="Goarin A."/>
            <person name="Silar P."/>
            <person name="Lacoste S."/>
            <person name="Sallet E."/>
            <person name="Bensimon A."/>
            <person name="Giraud T."/>
            <person name="Brygoo Y."/>
        </authorList>
    </citation>
    <scope>NUCLEOTIDE SEQUENCE [LARGE SCALE GENOMIC DNA]</scope>
    <source>
        <strain evidence="1">FM164</strain>
    </source>
</reference>